<accession>A0A7M1NV67</accession>
<protein>
    <recommendedName>
        <fullName evidence="3">SinR family protein</fullName>
    </recommendedName>
</protein>
<name>A0A7M1NV67_HAEPA</name>
<sequence>MTKKKFVLFIDDNFSVEERDKITNHFKGKYAYWHWISNVWLLSTSKDGVTTESIRDEVKDLVNRGTILVINASDSQGWSGFGQKKKFEWMHSTWSKKPESFPENETPL</sequence>
<gene>
    <name evidence="1" type="ORF">INP94_08195</name>
</gene>
<dbReference type="RefSeq" id="WP_197543276.1">
    <property type="nucleotide sequence ID" value="NZ_CP063120.1"/>
</dbReference>
<proteinExistence type="predicted"/>
<dbReference type="Proteomes" id="UP000595009">
    <property type="component" value="Chromosome"/>
</dbReference>
<organism evidence="1 2">
    <name type="scientific">Haemophilus parainfluenzae</name>
    <dbReference type="NCBI Taxonomy" id="729"/>
    <lineage>
        <taxon>Bacteria</taxon>
        <taxon>Pseudomonadati</taxon>
        <taxon>Pseudomonadota</taxon>
        <taxon>Gammaproteobacteria</taxon>
        <taxon>Pasteurellales</taxon>
        <taxon>Pasteurellaceae</taxon>
        <taxon>Haemophilus</taxon>
    </lineage>
</organism>
<evidence type="ECO:0008006" key="3">
    <source>
        <dbReference type="Google" id="ProtNLM"/>
    </source>
</evidence>
<dbReference type="EMBL" id="CP063120">
    <property type="protein sequence ID" value="QOR16847.1"/>
    <property type="molecule type" value="Genomic_DNA"/>
</dbReference>
<evidence type="ECO:0000313" key="2">
    <source>
        <dbReference type="Proteomes" id="UP000595009"/>
    </source>
</evidence>
<dbReference type="AlphaFoldDB" id="A0A7M1NV67"/>
<evidence type="ECO:0000313" key="1">
    <source>
        <dbReference type="EMBL" id="QOR16847.1"/>
    </source>
</evidence>
<reference evidence="1 2" key="1">
    <citation type="submission" date="2020-10" db="EMBL/GenBank/DDBJ databases">
        <title>Genomic diversity and antimicrobial resistance of Haemophilus colonising the airways of young children with cystic fibrosis.</title>
        <authorList>
            <person name="Watts S.C."/>
            <person name="Judd L.M."/>
            <person name="Carzino R."/>
            <person name="Ranganathan S."/>
            <person name="Holt K.E."/>
        </authorList>
    </citation>
    <scope>NUCLEOTIDE SEQUENCE [LARGE SCALE GENOMIC DNA]</scope>
    <source>
        <strain evidence="1 2">M1C137_2</strain>
    </source>
</reference>